<dbReference type="AlphaFoldDB" id="A0A1M5EQD9"/>
<reference evidence="3 4" key="1">
    <citation type="submission" date="2016-11" db="EMBL/GenBank/DDBJ databases">
        <authorList>
            <person name="Jaros S."/>
            <person name="Januszkiewicz K."/>
            <person name="Wedrychowicz H."/>
        </authorList>
    </citation>
    <scope>NUCLEOTIDE SEQUENCE [LARGE SCALE GENOMIC DNA]</scope>
    <source>
        <strain evidence="3 4">DSM 25660</strain>
    </source>
</reference>
<feature type="region of interest" description="Disordered" evidence="1">
    <location>
        <begin position="26"/>
        <end position="52"/>
    </location>
</feature>
<feature type="signal peptide" evidence="2">
    <location>
        <begin position="1"/>
        <end position="19"/>
    </location>
</feature>
<evidence type="ECO:0000256" key="2">
    <source>
        <dbReference type="SAM" id="SignalP"/>
    </source>
</evidence>
<sequence length="52" mass="5448">MKKITLLLLLALVHFTGYSQFPTPGVEGFENTTGPDVATNPSPWTLGTGATG</sequence>
<keyword evidence="4" id="KW-1185">Reference proteome</keyword>
<proteinExistence type="predicted"/>
<evidence type="ECO:0000256" key="1">
    <source>
        <dbReference type="SAM" id="MobiDB-lite"/>
    </source>
</evidence>
<dbReference type="Proteomes" id="UP000184147">
    <property type="component" value="Unassembled WGS sequence"/>
</dbReference>
<feature type="compositionally biased region" description="Polar residues" evidence="1">
    <location>
        <begin position="30"/>
        <end position="45"/>
    </location>
</feature>
<keyword evidence="2" id="KW-0732">Signal</keyword>
<accession>A0A1M5EQD9</accession>
<name>A0A1M5EQD9_9FLAO</name>
<feature type="chain" id="PRO_5009909905" evidence="2">
    <location>
        <begin position="20"/>
        <end position="52"/>
    </location>
</feature>
<protein>
    <submittedName>
        <fullName evidence="3">Uncharacterized protein</fullName>
    </submittedName>
</protein>
<evidence type="ECO:0000313" key="3">
    <source>
        <dbReference type="EMBL" id="SHF81320.1"/>
    </source>
</evidence>
<evidence type="ECO:0000313" key="4">
    <source>
        <dbReference type="Proteomes" id="UP000184147"/>
    </source>
</evidence>
<organism evidence="3 4">
    <name type="scientific">Flavobacterium fontis</name>
    <dbReference type="NCBI Taxonomy" id="1124188"/>
    <lineage>
        <taxon>Bacteria</taxon>
        <taxon>Pseudomonadati</taxon>
        <taxon>Bacteroidota</taxon>
        <taxon>Flavobacteriia</taxon>
        <taxon>Flavobacteriales</taxon>
        <taxon>Flavobacteriaceae</taxon>
        <taxon>Flavobacterium</taxon>
    </lineage>
</organism>
<dbReference type="EMBL" id="FQVQ01000021">
    <property type="protein sequence ID" value="SHF81320.1"/>
    <property type="molecule type" value="Genomic_DNA"/>
</dbReference>
<gene>
    <name evidence="3" type="ORF">SAMN05444377_1211</name>
</gene>
<feature type="non-terminal residue" evidence="3">
    <location>
        <position position="52"/>
    </location>
</feature>